<feature type="repeat" description="PPR" evidence="2">
    <location>
        <begin position="358"/>
        <end position="392"/>
    </location>
</feature>
<gene>
    <name evidence="3" type="ORF">SELMODRAFT_61534</name>
</gene>
<dbReference type="HOGENOM" id="CLU_002706_0_1_1"/>
<evidence type="ECO:0000313" key="3">
    <source>
        <dbReference type="EMBL" id="EFJ27300.1"/>
    </source>
</evidence>
<dbReference type="Proteomes" id="UP000001514">
    <property type="component" value="Unassembled WGS sequence"/>
</dbReference>
<dbReference type="InterPro" id="IPR011990">
    <property type="entry name" value="TPR-like_helical_dom_sf"/>
</dbReference>
<feature type="repeat" description="PPR" evidence="2">
    <location>
        <begin position="54"/>
        <end position="88"/>
    </location>
</feature>
<dbReference type="InParanoid" id="D8RKV3"/>
<dbReference type="Gene3D" id="1.25.40.10">
    <property type="entry name" value="Tetratricopeptide repeat domain"/>
    <property type="match status" value="3"/>
</dbReference>
<dbReference type="PANTHER" id="PTHR47928">
    <property type="entry name" value="REPEAT-CONTAINING PROTEIN, PUTATIVE-RELATED"/>
    <property type="match status" value="1"/>
</dbReference>
<protein>
    <recommendedName>
        <fullName evidence="5">Pentacotripeptide-repeat region of PRORP domain-containing protein</fullName>
    </recommendedName>
</protein>
<feature type="repeat" description="PPR" evidence="2">
    <location>
        <begin position="155"/>
        <end position="189"/>
    </location>
</feature>
<dbReference type="InterPro" id="IPR002885">
    <property type="entry name" value="PPR_rpt"/>
</dbReference>
<dbReference type="FunFam" id="1.25.40.10:FF:000344">
    <property type="entry name" value="Pentatricopeptide repeat-containing protein"/>
    <property type="match status" value="1"/>
</dbReference>
<dbReference type="PROSITE" id="PS51375">
    <property type="entry name" value="PPR"/>
    <property type="match status" value="5"/>
</dbReference>
<organism evidence="4">
    <name type="scientific">Selaginella moellendorffii</name>
    <name type="common">Spikemoss</name>
    <dbReference type="NCBI Taxonomy" id="88036"/>
    <lineage>
        <taxon>Eukaryota</taxon>
        <taxon>Viridiplantae</taxon>
        <taxon>Streptophyta</taxon>
        <taxon>Embryophyta</taxon>
        <taxon>Tracheophyta</taxon>
        <taxon>Lycopodiopsida</taxon>
        <taxon>Selaginellales</taxon>
        <taxon>Selaginellaceae</taxon>
        <taxon>Selaginella</taxon>
    </lineage>
</organism>
<dbReference type="PANTHER" id="PTHR47928:SF190">
    <property type="entry name" value="PENTACOTRIPEPTIDE-REPEAT REGION OF PRORP DOMAIN-CONTAINING PROTEIN"/>
    <property type="match status" value="1"/>
</dbReference>
<dbReference type="Gramene" id="EFJ27300">
    <property type="protein sequence ID" value="EFJ27300"/>
    <property type="gene ID" value="SELMODRAFT_61534"/>
</dbReference>
<name>D8RKV3_SELML</name>
<dbReference type="Pfam" id="PF01535">
    <property type="entry name" value="PPR"/>
    <property type="match status" value="4"/>
</dbReference>
<feature type="repeat" description="PPR" evidence="2">
    <location>
        <begin position="89"/>
        <end position="123"/>
    </location>
</feature>
<dbReference type="FunFam" id="1.25.40.10:FF:000158">
    <property type="entry name" value="pentatricopeptide repeat-containing protein At2g33680"/>
    <property type="match status" value="1"/>
</dbReference>
<dbReference type="STRING" id="88036.D8RKV3"/>
<dbReference type="EMBL" id="GL377582">
    <property type="protein sequence ID" value="EFJ27300.1"/>
    <property type="molecule type" value="Genomic_DNA"/>
</dbReference>
<dbReference type="NCBIfam" id="TIGR00756">
    <property type="entry name" value="PPR"/>
    <property type="match status" value="3"/>
</dbReference>
<proteinExistence type="predicted"/>
<evidence type="ECO:0000313" key="4">
    <source>
        <dbReference type="Proteomes" id="UP000001514"/>
    </source>
</evidence>
<keyword evidence="4" id="KW-1185">Reference proteome</keyword>
<dbReference type="InterPro" id="IPR050421">
    <property type="entry name" value="PPR"/>
</dbReference>
<dbReference type="KEGG" id="smo:SELMODRAFT_61534"/>
<dbReference type="OrthoDB" id="631241at2759"/>
<dbReference type="eggNOG" id="KOG4197">
    <property type="taxonomic scope" value="Eukaryota"/>
</dbReference>
<accession>D8RKV3</accession>
<sequence length="505" mass="55044">SKSLLHGRRVHSHIATVGKSLLGPCLQNALVQMYGKCGSMKEALAVFSTIARKNTYSYNILISAAARNGLYREALDAFERMKREGIPRDKFTYADVITACCSLKDLARGRAVHAGLLVSGIQPDDFLRVALLNMYAKLGSLGEATRIFHSMPTDNVVAWNVMIAAFSQSDQPSLALEFYWKMLAGGTRPDFCTLISTLSAVSCLRRLSHGRAIHDSIQAHGYCSDVILDTALVDMYGKCGSLDDARMVFDKMPARDIVTWNAMIAAYSQHGQGDKAFELYAEMEPQGFKPELVTLVNLLTASCCLGDLSRGKAIHSRIIDDKLELTLVAENAIVNMYAKCGSLAQAKLAFDGMIHPRDVISWNAIIAGNAENGGTETSLQLAKDMVHDGVAPDATTFTCVLLCCSHGGQLDQGRSYFLSMVSDFQLSPSSAHYQSLIDLLGRAGRLEEAEELMSVMPYQPGVAGVRAYLGACRTHFDEERGSSAGELAWEMYPDDPSSYVLTSNI</sequence>
<dbReference type="Pfam" id="PF13041">
    <property type="entry name" value="PPR_2"/>
    <property type="match status" value="3"/>
</dbReference>
<evidence type="ECO:0000256" key="1">
    <source>
        <dbReference type="ARBA" id="ARBA00022737"/>
    </source>
</evidence>
<keyword evidence="1" id="KW-0677">Repeat</keyword>
<feature type="repeat" description="PPR" evidence="2">
    <location>
        <begin position="256"/>
        <end position="290"/>
    </location>
</feature>
<dbReference type="GO" id="GO:0048731">
    <property type="term" value="P:system development"/>
    <property type="evidence" value="ECO:0007669"/>
    <property type="project" value="UniProtKB-ARBA"/>
</dbReference>
<evidence type="ECO:0000256" key="2">
    <source>
        <dbReference type="PROSITE-ProRule" id="PRU00708"/>
    </source>
</evidence>
<evidence type="ECO:0008006" key="5">
    <source>
        <dbReference type="Google" id="ProtNLM"/>
    </source>
</evidence>
<dbReference type="AlphaFoldDB" id="D8RKV3"/>
<feature type="non-terminal residue" evidence="3">
    <location>
        <position position="505"/>
    </location>
</feature>
<reference evidence="3 4" key="1">
    <citation type="journal article" date="2011" name="Science">
        <title>The Selaginella genome identifies genetic changes associated with the evolution of vascular plants.</title>
        <authorList>
            <person name="Banks J.A."/>
            <person name="Nishiyama T."/>
            <person name="Hasebe M."/>
            <person name="Bowman J.L."/>
            <person name="Gribskov M."/>
            <person name="dePamphilis C."/>
            <person name="Albert V.A."/>
            <person name="Aono N."/>
            <person name="Aoyama T."/>
            <person name="Ambrose B.A."/>
            <person name="Ashton N.W."/>
            <person name="Axtell M.J."/>
            <person name="Barker E."/>
            <person name="Barker M.S."/>
            <person name="Bennetzen J.L."/>
            <person name="Bonawitz N.D."/>
            <person name="Chapple C."/>
            <person name="Cheng C."/>
            <person name="Correa L.G."/>
            <person name="Dacre M."/>
            <person name="DeBarry J."/>
            <person name="Dreyer I."/>
            <person name="Elias M."/>
            <person name="Engstrom E.M."/>
            <person name="Estelle M."/>
            <person name="Feng L."/>
            <person name="Finet C."/>
            <person name="Floyd S.K."/>
            <person name="Frommer W.B."/>
            <person name="Fujita T."/>
            <person name="Gramzow L."/>
            <person name="Gutensohn M."/>
            <person name="Harholt J."/>
            <person name="Hattori M."/>
            <person name="Heyl A."/>
            <person name="Hirai T."/>
            <person name="Hiwatashi Y."/>
            <person name="Ishikawa M."/>
            <person name="Iwata M."/>
            <person name="Karol K.G."/>
            <person name="Koehler B."/>
            <person name="Kolukisaoglu U."/>
            <person name="Kubo M."/>
            <person name="Kurata T."/>
            <person name="Lalonde S."/>
            <person name="Li K."/>
            <person name="Li Y."/>
            <person name="Litt A."/>
            <person name="Lyons E."/>
            <person name="Manning G."/>
            <person name="Maruyama T."/>
            <person name="Michael T.P."/>
            <person name="Mikami K."/>
            <person name="Miyazaki S."/>
            <person name="Morinaga S."/>
            <person name="Murata T."/>
            <person name="Mueller-Roeber B."/>
            <person name="Nelson D.R."/>
            <person name="Obara M."/>
            <person name="Oguri Y."/>
            <person name="Olmstead R.G."/>
            <person name="Onodera N."/>
            <person name="Petersen B.L."/>
            <person name="Pils B."/>
            <person name="Prigge M."/>
            <person name="Rensing S.A."/>
            <person name="Riano-Pachon D.M."/>
            <person name="Roberts A.W."/>
            <person name="Sato Y."/>
            <person name="Scheller H.V."/>
            <person name="Schulz B."/>
            <person name="Schulz C."/>
            <person name="Shakirov E.V."/>
            <person name="Shibagaki N."/>
            <person name="Shinohara N."/>
            <person name="Shippen D.E."/>
            <person name="Soerensen I."/>
            <person name="Sotooka R."/>
            <person name="Sugimoto N."/>
            <person name="Sugita M."/>
            <person name="Sumikawa N."/>
            <person name="Tanurdzic M."/>
            <person name="Theissen G."/>
            <person name="Ulvskov P."/>
            <person name="Wakazuki S."/>
            <person name="Weng J.K."/>
            <person name="Willats W.W."/>
            <person name="Wipf D."/>
            <person name="Wolf P.G."/>
            <person name="Yang L."/>
            <person name="Zimmer A.D."/>
            <person name="Zhu Q."/>
            <person name="Mitros T."/>
            <person name="Hellsten U."/>
            <person name="Loque D."/>
            <person name="Otillar R."/>
            <person name="Salamov A."/>
            <person name="Schmutz J."/>
            <person name="Shapiro H."/>
            <person name="Lindquist E."/>
            <person name="Lucas S."/>
            <person name="Rokhsar D."/>
            <person name="Grigoriev I.V."/>
        </authorList>
    </citation>
    <scope>NUCLEOTIDE SEQUENCE [LARGE SCALE GENOMIC DNA]</scope>
</reference>
<dbReference type="FunFam" id="1.25.40.10:FF:000031">
    <property type="entry name" value="Pentatricopeptide repeat-containing protein mitochondrial"/>
    <property type="match status" value="1"/>
</dbReference>
<feature type="non-terminal residue" evidence="3">
    <location>
        <position position="1"/>
    </location>
</feature>